<evidence type="ECO:0000256" key="2">
    <source>
        <dbReference type="ARBA" id="ARBA00022448"/>
    </source>
</evidence>
<evidence type="ECO:0000313" key="10">
    <source>
        <dbReference type="Proteomes" id="UP000199520"/>
    </source>
</evidence>
<dbReference type="RefSeq" id="WP_090939488.1">
    <property type="nucleotide sequence ID" value="NZ_FOTS01000031.1"/>
</dbReference>
<dbReference type="PANTHER" id="PTHR43386:SF23">
    <property type="entry name" value="ABC TRANSPORTER"/>
    <property type="match status" value="1"/>
</dbReference>
<comment type="similarity">
    <text evidence="7">Belongs to the binding-protein-dependent transport system permease family.</text>
</comment>
<dbReference type="GO" id="GO:0005886">
    <property type="term" value="C:plasma membrane"/>
    <property type="evidence" value="ECO:0007669"/>
    <property type="project" value="UniProtKB-SubCell"/>
</dbReference>
<proteinExistence type="inferred from homology"/>
<feature type="transmembrane region" description="Helical" evidence="7">
    <location>
        <begin position="86"/>
        <end position="110"/>
    </location>
</feature>
<dbReference type="SUPFAM" id="SSF161098">
    <property type="entry name" value="MetI-like"/>
    <property type="match status" value="1"/>
</dbReference>
<feature type="transmembrane region" description="Helical" evidence="7">
    <location>
        <begin position="250"/>
        <end position="270"/>
    </location>
</feature>
<keyword evidence="6 7" id="KW-0472">Membrane</keyword>
<evidence type="ECO:0000256" key="1">
    <source>
        <dbReference type="ARBA" id="ARBA00004651"/>
    </source>
</evidence>
<feature type="transmembrane region" description="Helical" evidence="7">
    <location>
        <begin position="122"/>
        <end position="142"/>
    </location>
</feature>
<name>A0A1I4M9U4_9FIRM</name>
<evidence type="ECO:0000256" key="3">
    <source>
        <dbReference type="ARBA" id="ARBA00022475"/>
    </source>
</evidence>
<dbReference type="InterPro" id="IPR050366">
    <property type="entry name" value="BP-dependent_transpt_permease"/>
</dbReference>
<evidence type="ECO:0000256" key="7">
    <source>
        <dbReference type="RuleBase" id="RU363032"/>
    </source>
</evidence>
<evidence type="ECO:0000256" key="6">
    <source>
        <dbReference type="ARBA" id="ARBA00023136"/>
    </source>
</evidence>
<keyword evidence="5 7" id="KW-1133">Transmembrane helix</keyword>
<dbReference type="STRING" id="1123291.SAMN04490355_103124"/>
<dbReference type="CDD" id="cd06261">
    <property type="entry name" value="TM_PBP2"/>
    <property type="match status" value="1"/>
</dbReference>
<feature type="transmembrane region" description="Helical" evidence="7">
    <location>
        <begin position="205"/>
        <end position="230"/>
    </location>
</feature>
<dbReference type="Pfam" id="PF00528">
    <property type="entry name" value="BPD_transp_1"/>
    <property type="match status" value="1"/>
</dbReference>
<protein>
    <submittedName>
        <fullName evidence="9">Peptide/nickel transport system permease protein</fullName>
    </submittedName>
</protein>
<dbReference type="PROSITE" id="PS50928">
    <property type="entry name" value="ABC_TM1"/>
    <property type="match status" value="1"/>
</dbReference>
<evidence type="ECO:0000256" key="4">
    <source>
        <dbReference type="ARBA" id="ARBA00022692"/>
    </source>
</evidence>
<dbReference type="PANTHER" id="PTHR43386">
    <property type="entry name" value="OLIGOPEPTIDE TRANSPORT SYSTEM PERMEASE PROTEIN APPC"/>
    <property type="match status" value="1"/>
</dbReference>
<dbReference type="InterPro" id="IPR035906">
    <property type="entry name" value="MetI-like_sf"/>
</dbReference>
<dbReference type="InterPro" id="IPR000515">
    <property type="entry name" value="MetI-like"/>
</dbReference>
<dbReference type="Proteomes" id="UP000199520">
    <property type="component" value="Unassembled WGS sequence"/>
</dbReference>
<accession>A0A1I4M9U4</accession>
<feature type="domain" description="ABC transmembrane type-1" evidence="8">
    <location>
        <begin position="84"/>
        <end position="274"/>
    </location>
</feature>
<keyword evidence="10" id="KW-1185">Reference proteome</keyword>
<keyword evidence="2 7" id="KW-0813">Transport</keyword>
<feature type="transmembrane region" description="Helical" evidence="7">
    <location>
        <begin position="24"/>
        <end position="50"/>
    </location>
</feature>
<gene>
    <name evidence="9" type="ORF">SAMN04490355_103124</name>
</gene>
<dbReference type="EMBL" id="FOTS01000031">
    <property type="protein sequence ID" value="SFL99994.1"/>
    <property type="molecule type" value="Genomic_DNA"/>
</dbReference>
<evidence type="ECO:0000259" key="8">
    <source>
        <dbReference type="PROSITE" id="PS50928"/>
    </source>
</evidence>
<sequence length="288" mass="31500">MNNTGSITVLQKYKRKQLNQRSQTLMYIASGSIFLLAITVIGTLVGDIAITTNFTQKNFLPHMAHPFGTDWLGRDMLARTLKGMSISIYIGLFASVISAVIAAVLGAAAATLGKKVDAVITWFIDLVMGIPHLLLLILISYALGRGTFGVVVAVAISHWPVLTRIIRGEILQLKEANYIKIAEKLGQSKMKIVVKHMIPHVFPQFLVGLVLLFPHAILHEAALTFLGFGLPPEQPGIGIILSESMKYLSLGMWWLALFPGMVLMTTVLLFDVVGGSLRKMIDPHSAQE</sequence>
<dbReference type="GO" id="GO:0055085">
    <property type="term" value="P:transmembrane transport"/>
    <property type="evidence" value="ECO:0007669"/>
    <property type="project" value="InterPro"/>
</dbReference>
<dbReference type="OrthoDB" id="9797472at2"/>
<reference evidence="10" key="1">
    <citation type="submission" date="2016-10" db="EMBL/GenBank/DDBJ databases">
        <authorList>
            <person name="Varghese N."/>
            <person name="Submissions S."/>
        </authorList>
    </citation>
    <scope>NUCLEOTIDE SEQUENCE [LARGE SCALE GENOMIC DNA]</scope>
    <source>
        <strain evidence="10">DSM 13327</strain>
    </source>
</reference>
<comment type="subcellular location">
    <subcellularLocation>
        <location evidence="1 7">Cell membrane</location>
        <topology evidence="1 7">Multi-pass membrane protein</topology>
    </subcellularLocation>
</comment>
<evidence type="ECO:0000256" key="5">
    <source>
        <dbReference type="ARBA" id="ARBA00022989"/>
    </source>
</evidence>
<dbReference type="Gene3D" id="1.10.3720.10">
    <property type="entry name" value="MetI-like"/>
    <property type="match status" value="1"/>
</dbReference>
<keyword evidence="3" id="KW-1003">Cell membrane</keyword>
<organism evidence="9 10">
    <name type="scientific">Pelosinus propionicus DSM 13327</name>
    <dbReference type="NCBI Taxonomy" id="1123291"/>
    <lineage>
        <taxon>Bacteria</taxon>
        <taxon>Bacillati</taxon>
        <taxon>Bacillota</taxon>
        <taxon>Negativicutes</taxon>
        <taxon>Selenomonadales</taxon>
        <taxon>Sporomusaceae</taxon>
        <taxon>Pelosinus</taxon>
    </lineage>
</organism>
<keyword evidence="4 7" id="KW-0812">Transmembrane</keyword>
<dbReference type="AlphaFoldDB" id="A0A1I4M9U4"/>
<evidence type="ECO:0000313" key="9">
    <source>
        <dbReference type="EMBL" id="SFL99994.1"/>
    </source>
</evidence>